<dbReference type="Proteomes" id="UP001500751">
    <property type="component" value="Unassembled WGS sequence"/>
</dbReference>
<dbReference type="EMBL" id="BAAAQN010000003">
    <property type="protein sequence ID" value="GAA2014713.1"/>
    <property type="molecule type" value="Genomic_DNA"/>
</dbReference>
<dbReference type="InterPro" id="IPR000515">
    <property type="entry name" value="MetI-like"/>
</dbReference>
<feature type="region of interest" description="Disordered" evidence="8">
    <location>
        <begin position="1"/>
        <end position="40"/>
    </location>
</feature>
<feature type="transmembrane region" description="Helical" evidence="7">
    <location>
        <begin position="146"/>
        <end position="169"/>
    </location>
</feature>
<keyword evidence="11" id="KW-1185">Reference proteome</keyword>
<evidence type="ECO:0000256" key="6">
    <source>
        <dbReference type="ARBA" id="ARBA00023136"/>
    </source>
</evidence>
<evidence type="ECO:0000256" key="1">
    <source>
        <dbReference type="ARBA" id="ARBA00004651"/>
    </source>
</evidence>
<keyword evidence="6 7" id="KW-0472">Membrane</keyword>
<dbReference type="InterPro" id="IPR035906">
    <property type="entry name" value="MetI-like_sf"/>
</dbReference>
<gene>
    <name evidence="10" type="ORF">GCM10009839_07230</name>
</gene>
<dbReference type="Gene3D" id="1.10.3720.10">
    <property type="entry name" value="MetI-like"/>
    <property type="match status" value="1"/>
</dbReference>
<dbReference type="InterPro" id="IPR051393">
    <property type="entry name" value="ABC_transporter_permease"/>
</dbReference>
<evidence type="ECO:0000313" key="11">
    <source>
        <dbReference type="Proteomes" id="UP001500751"/>
    </source>
</evidence>
<feature type="transmembrane region" description="Helical" evidence="7">
    <location>
        <begin position="114"/>
        <end position="134"/>
    </location>
</feature>
<evidence type="ECO:0000256" key="3">
    <source>
        <dbReference type="ARBA" id="ARBA00022475"/>
    </source>
</evidence>
<organism evidence="10 11">
    <name type="scientific">Catenulispora yoronensis</name>
    <dbReference type="NCBI Taxonomy" id="450799"/>
    <lineage>
        <taxon>Bacteria</taxon>
        <taxon>Bacillati</taxon>
        <taxon>Actinomycetota</taxon>
        <taxon>Actinomycetes</taxon>
        <taxon>Catenulisporales</taxon>
        <taxon>Catenulisporaceae</taxon>
        <taxon>Catenulispora</taxon>
    </lineage>
</organism>
<comment type="subcellular location">
    <subcellularLocation>
        <location evidence="1 7">Cell membrane</location>
        <topology evidence="1 7">Multi-pass membrane protein</topology>
    </subcellularLocation>
</comment>
<feature type="compositionally biased region" description="Polar residues" evidence="8">
    <location>
        <begin position="1"/>
        <end position="13"/>
    </location>
</feature>
<evidence type="ECO:0000256" key="4">
    <source>
        <dbReference type="ARBA" id="ARBA00022692"/>
    </source>
</evidence>
<feature type="transmembrane region" description="Helical" evidence="7">
    <location>
        <begin position="48"/>
        <end position="70"/>
    </location>
</feature>
<dbReference type="PROSITE" id="PS50928">
    <property type="entry name" value="ABC_TM1"/>
    <property type="match status" value="1"/>
</dbReference>
<name>A0ABP5F4U8_9ACTN</name>
<dbReference type="RefSeq" id="WP_344664023.1">
    <property type="nucleotide sequence ID" value="NZ_BAAAQN010000003.1"/>
</dbReference>
<keyword evidence="3" id="KW-1003">Cell membrane</keyword>
<evidence type="ECO:0000259" key="9">
    <source>
        <dbReference type="PROSITE" id="PS50928"/>
    </source>
</evidence>
<accession>A0ABP5F4U8</accession>
<protein>
    <submittedName>
        <fullName evidence="10">Sugar ABC transporter permease</fullName>
    </submittedName>
</protein>
<feature type="domain" description="ABC transmembrane type-1" evidence="9">
    <location>
        <begin position="111"/>
        <end position="317"/>
    </location>
</feature>
<reference evidence="11" key="1">
    <citation type="journal article" date="2019" name="Int. J. Syst. Evol. Microbiol.">
        <title>The Global Catalogue of Microorganisms (GCM) 10K type strain sequencing project: providing services to taxonomists for standard genome sequencing and annotation.</title>
        <authorList>
            <consortium name="The Broad Institute Genomics Platform"/>
            <consortium name="The Broad Institute Genome Sequencing Center for Infectious Disease"/>
            <person name="Wu L."/>
            <person name="Ma J."/>
        </authorList>
    </citation>
    <scope>NUCLEOTIDE SEQUENCE [LARGE SCALE GENOMIC DNA]</scope>
    <source>
        <strain evidence="11">JCM 16014</strain>
    </source>
</reference>
<dbReference type="CDD" id="cd06261">
    <property type="entry name" value="TM_PBP2"/>
    <property type="match status" value="1"/>
</dbReference>
<dbReference type="PANTHER" id="PTHR30193">
    <property type="entry name" value="ABC TRANSPORTER PERMEASE PROTEIN"/>
    <property type="match status" value="1"/>
</dbReference>
<proteinExistence type="inferred from homology"/>
<evidence type="ECO:0000256" key="7">
    <source>
        <dbReference type="RuleBase" id="RU363032"/>
    </source>
</evidence>
<dbReference type="SUPFAM" id="SSF161098">
    <property type="entry name" value="MetI-like"/>
    <property type="match status" value="1"/>
</dbReference>
<sequence length="330" mass="35321">MSVTGDRSGTPSAPRTMKTGASVHGVRDVPESASRPPRGRRHTLLPQTLLVPAVVLFLLFTVAPGGYAIYLSLMKDKVGGGLFGDQNPTTVFAGLENYRSAFGDAEFWHSIGRMLLVAVIGVPATIALATLFALCLDAKRARLVGFARLAIFLPYAVPGVVATLLWGFLYLPATSPIGGGTVDYFGSKMVFFAVANVAVWGVLGFNMVVVYTSLRGLPRELFQAAELDGASELQIALRIKLPMLAPTLTLISVFSLIGALQLFNEPTTLKPITNAISSTWVPLMRVYTDAFVDNDIHRGAAASFLLIVLTVTATVAANAVLRLIARRSER</sequence>
<feature type="transmembrane region" description="Helical" evidence="7">
    <location>
        <begin position="301"/>
        <end position="325"/>
    </location>
</feature>
<dbReference type="PANTHER" id="PTHR30193:SF41">
    <property type="entry name" value="DIACETYLCHITOBIOSE UPTAKE SYSTEM PERMEASE PROTEIN NGCF"/>
    <property type="match status" value="1"/>
</dbReference>
<comment type="similarity">
    <text evidence="7">Belongs to the binding-protein-dependent transport system permease family.</text>
</comment>
<evidence type="ECO:0000313" key="10">
    <source>
        <dbReference type="EMBL" id="GAA2014713.1"/>
    </source>
</evidence>
<evidence type="ECO:0000256" key="8">
    <source>
        <dbReference type="SAM" id="MobiDB-lite"/>
    </source>
</evidence>
<dbReference type="Pfam" id="PF00528">
    <property type="entry name" value="BPD_transp_1"/>
    <property type="match status" value="1"/>
</dbReference>
<comment type="caution">
    <text evidence="10">The sequence shown here is derived from an EMBL/GenBank/DDBJ whole genome shotgun (WGS) entry which is preliminary data.</text>
</comment>
<evidence type="ECO:0000256" key="2">
    <source>
        <dbReference type="ARBA" id="ARBA00022448"/>
    </source>
</evidence>
<keyword evidence="5 7" id="KW-1133">Transmembrane helix</keyword>
<feature type="transmembrane region" description="Helical" evidence="7">
    <location>
        <begin position="243"/>
        <end position="263"/>
    </location>
</feature>
<evidence type="ECO:0000256" key="5">
    <source>
        <dbReference type="ARBA" id="ARBA00022989"/>
    </source>
</evidence>
<keyword evidence="4 7" id="KW-0812">Transmembrane</keyword>
<keyword evidence="2 7" id="KW-0813">Transport</keyword>
<feature type="transmembrane region" description="Helical" evidence="7">
    <location>
        <begin position="189"/>
        <end position="211"/>
    </location>
</feature>